<evidence type="ECO:0000256" key="2">
    <source>
        <dbReference type="ARBA" id="ARBA00022777"/>
    </source>
</evidence>
<dbReference type="PANTHER" id="PTHR28629">
    <property type="entry name" value="TRIOKINASE/FMN CYCLASE"/>
    <property type="match status" value="1"/>
</dbReference>
<dbReference type="SMART" id="SM01120">
    <property type="entry name" value="Dak2"/>
    <property type="match status" value="1"/>
</dbReference>
<dbReference type="GO" id="GO:0019563">
    <property type="term" value="P:glycerol catabolic process"/>
    <property type="evidence" value="ECO:0007669"/>
    <property type="project" value="TreeGrafter"/>
</dbReference>
<feature type="domain" description="DhaL" evidence="3">
    <location>
        <begin position="11"/>
        <end position="216"/>
    </location>
</feature>
<dbReference type="GO" id="GO:0005829">
    <property type="term" value="C:cytosol"/>
    <property type="evidence" value="ECO:0007669"/>
    <property type="project" value="TreeGrafter"/>
</dbReference>
<dbReference type="InterPro" id="IPR036117">
    <property type="entry name" value="DhaL_dom_sf"/>
</dbReference>
<dbReference type="Gene3D" id="1.25.40.340">
    <property type="match status" value="1"/>
</dbReference>
<dbReference type="Pfam" id="PF02734">
    <property type="entry name" value="Dak2"/>
    <property type="match status" value="1"/>
</dbReference>
<comment type="caution">
    <text evidence="4">The sequence shown here is derived from an EMBL/GenBank/DDBJ whole genome shotgun (WGS) entry which is preliminary data.</text>
</comment>
<sequence length="246" mass="27599">MNEKIYSIDSKKFCEILMNIAECFSANEEYLNWLDGQIGDGDFGTNVGRGFRKIRDLLQQRKDVEQLDIGTILHEAAMQFMQVSGGASGPLIGMMLLEASKTMKGKKMVYVNDFIDMFSSMLRAAKLIGGAEVGDKTIVDVLQPVADEVKNIVEKEKDIDMVKLFELLIQVARMHLEKTISMRARKGRASYLGERSVGKQDPGATAMYLIIRTFYETLNGRKGIKIVEYSKSTGAIIREEYLATTK</sequence>
<keyword evidence="2 4" id="KW-0418">Kinase</keyword>
<protein>
    <submittedName>
        <fullName evidence="4">Dihydroxyacetone kinase subunit L</fullName>
    </submittedName>
</protein>
<dbReference type="InterPro" id="IPR004007">
    <property type="entry name" value="DhaL_dom"/>
</dbReference>
<dbReference type="EMBL" id="DSEU01000008">
    <property type="protein sequence ID" value="HEM66295.1"/>
    <property type="molecule type" value="Genomic_DNA"/>
</dbReference>
<accession>A0A7J2U1J8</accession>
<reference evidence="4" key="1">
    <citation type="journal article" date="2020" name="mSystems">
        <title>Genome- and Community-Level Interaction Insights into Carbon Utilization and Element Cycling Functions of Hydrothermarchaeota in Hydrothermal Sediment.</title>
        <authorList>
            <person name="Zhou Z."/>
            <person name="Liu Y."/>
            <person name="Xu W."/>
            <person name="Pan J."/>
            <person name="Luo Z.H."/>
            <person name="Li M."/>
        </authorList>
    </citation>
    <scope>NUCLEOTIDE SEQUENCE [LARGE SCALE GENOMIC DNA]</scope>
    <source>
        <strain evidence="4">SpSt-125</strain>
    </source>
</reference>
<dbReference type="PANTHER" id="PTHR28629:SF4">
    <property type="entry name" value="TRIOKINASE_FMN CYCLASE"/>
    <property type="match status" value="1"/>
</dbReference>
<evidence type="ECO:0000259" key="3">
    <source>
        <dbReference type="PROSITE" id="PS51480"/>
    </source>
</evidence>
<dbReference type="InterPro" id="IPR012737">
    <property type="entry name" value="DhaK_L_YcgS"/>
</dbReference>
<name>A0A7J2U1J8_9CREN</name>
<evidence type="ECO:0000313" key="4">
    <source>
        <dbReference type="EMBL" id="HEM66295.1"/>
    </source>
</evidence>
<dbReference type="PROSITE" id="PS51480">
    <property type="entry name" value="DHAL"/>
    <property type="match status" value="1"/>
</dbReference>
<evidence type="ECO:0000256" key="1">
    <source>
        <dbReference type="ARBA" id="ARBA00022679"/>
    </source>
</evidence>
<keyword evidence="1" id="KW-0808">Transferase</keyword>
<dbReference type="SUPFAM" id="SSF101473">
    <property type="entry name" value="DhaL-like"/>
    <property type="match status" value="1"/>
</dbReference>
<dbReference type="GO" id="GO:0004371">
    <property type="term" value="F:glycerone kinase activity"/>
    <property type="evidence" value="ECO:0007669"/>
    <property type="project" value="InterPro"/>
</dbReference>
<dbReference type="AlphaFoldDB" id="A0A7J2U1J8"/>
<dbReference type="FunFam" id="1.25.40.340:FF:000002">
    <property type="entry name" value="Dihydroxyacetone kinase, L subunit"/>
    <property type="match status" value="1"/>
</dbReference>
<dbReference type="InterPro" id="IPR050861">
    <property type="entry name" value="Dihydroxyacetone_Kinase"/>
</dbReference>
<dbReference type="NCBIfam" id="TIGR02365">
    <property type="entry name" value="dha_L_ycgS"/>
    <property type="match status" value="1"/>
</dbReference>
<gene>
    <name evidence="4" type="primary">dhaL</name>
    <name evidence="4" type="ORF">ENO26_01790</name>
</gene>
<organism evidence="4">
    <name type="scientific">Ignisphaera aggregans</name>
    <dbReference type="NCBI Taxonomy" id="334771"/>
    <lineage>
        <taxon>Archaea</taxon>
        <taxon>Thermoproteota</taxon>
        <taxon>Thermoprotei</taxon>
        <taxon>Desulfurococcales</taxon>
        <taxon>Desulfurococcaceae</taxon>
        <taxon>Ignisphaera</taxon>
    </lineage>
</organism>
<proteinExistence type="predicted"/>